<organism evidence="2">
    <name type="scientific">Riptortus pedestris</name>
    <name type="common">Bean bug</name>
    <dbReference type="NCBI Taxonomy" id="329032"/>
    <lineage>
        <taxon>Eukaryota</taxon>
        <taxon>Metazoa</taxon>
        <taxon>Ecdysozoa</taxon>
        <taxon>Arthropoda</taxon>
        <taxon>Hexapoda</taxon>
        <taxon>Insecta</taxon>
        <taxon>Pterygota</taxon>
        <taxon>Neoptera</taxon>
        <taxon>Paraneoptera</taxon>
        <taxon>Hemiptera</taxon>
        <taxon>Heteroptera</taxon>
        <taxon>Panheteroptera</taxon>
        <taxon>Pentatomomorpha</taxon>
        <taxon>Coreoidea</taxon>
        <taxon>Alydidae</taxon>
        <taxon>Riptortus</taxon>
    </lineage>
</organism>
<keyword evidence="1" id="KW-1133">Transmembrane helix</keyword>
<proteinExistence type="evidence at transcript level"/>
<evidence type="ECO:0000256" key="1">
    <source>
        <dbReference type="SAM" id="Phobius"/>
    </source>
</evidence>
<protein>
    <submittedName>
        <fullName evidence="2">Unkown protein</fullName>
    </submittedName>
</protein>
<reference evidence="2" key="1">
    <citation type="journal article" date="2013" name="PLoS ONE">
        <title>Gene expression in gut symbiotic organ of stinkbug affected by extracellular bacterial symbiont.</title>
        <authorList>
            <person name="Futahashi R."/>
            <person name="Tanaka K."/>
            <person name="Tanahashi M."/>
            <person name="Nikoh N."/>
            <person name="Kikuchi Y."/>
            <person name="Lee B.L."/>
            <person name="Fukatsu T."/>
        </authorList>
    </citation>
    <scope>NUCLEOTIDE SEQUENCE</scope>
    <source>
        <tissue evidence="2">Midgut</tissue>
    </source>
</reference>
<dbReference type="EMBL" id="AK418445">
    <property type="protein sequence ID" value="BAN21607.1"/>
    <property type="molecule type" value="mRNA"/>
</dbReference>
<feature type="transmembrane region" description="Helical" evidence="1">
    <location>
        <begin position="44"/>
        <end position="70"/>
    </location>
</feature>
<feature type="non-terminal residue" evidence="2">
    <location>
        <position position="71"/>
    </location>
</feature>
<evidence type="ECO:0000313" key="2">
    <source>
        <dbReference type="EMBL" id="BAN21607.1"/>
    </source>
</evidence>
<sequence>MRMPRYISVTIPLVPDQAVTYQVDHPKMILFHVLGLTVQATSRWYVMCHLSIVLGMIFLWLLCLTVPLSWM</sequence>
<dbReference type="AlphaFoldDB" id="R4WUJ2"/>
<name>R4WUJ2_RIPPE</name>
<keyword evidence="1" id="KW-0812">Transmembrane</keyword>
<accession>R4WUJ2</accession>
<keyword evidence="1" id="KW-0472">Membrane</keyword>